<gene>
    <name evidence="1" type="ORF">EWV45_04625</name>
</gene>
<accession>A0A552L3M7</accession>
<sequence length="1132" mass="132304">MSDLDTENQRQSDEDRQRDAAVYLHLLNNLTDLDISEDSPKPNEYKIAKQWGQNRIFVRRVLRSVMGERYQEKEREERVPSLSLGKLVTILSSLEAYWQGELAKNKDSLAQKMINKFTQQEKQRVLKKYAQLSLDERDKLKLLVHPEAGLLEQLKEIITDEIQPDSLDVVSFYKQAINLYSSQKQQHSYLKSLDPNDNQNLDESLKLVNQIIEYIQPRLKKYYQHLSTDSEQEIIKDLVDKILREVSRTEFQAGLRQIKTVVGQCPDFVQNNLTSDSISNLFLESLSNSIIKNNLLGDKFPVYIDYLEIEKVKPLPLKLYRGKTGLINTDFLDDPEDENEYYAQGLEKQIAYRVRVYFYVYPPENWKPKPTLEEKEISQFFKQEESNSRLEFCEEVVGVGSPIAHITTAINRFLFEGIDILKKQGYLPVTQKIVSEDKVIGNTRNSAVWSYSLVKLCKQEDVKKSLEGEINYNQIVADQELATGEFYGFDLLESAAKSALHARLRAIEKTAINSQQYLQQLCQRIEEKYILEKAEKWIKFYPFSLRAMQDYLEKKLFKDKYRNWDERNFKEVNNNQAWSRVAYEAHLAIIQVYLQEGLYRIAQKYLEVIKPHIEKGRLDDKLLVSLYYICLFDYHFYTDLEDEERDHQERGSAIRKAEEYLNTAEEYLQKYLKEYAIIGEYSQTNAHPFFYYLSRIYSHRAKIYIFFPYIAQLPNPKTHLLIEPLRLLEKARIYAARDGDANYYAYWTVYQIWSYLITAYVGDTNRLTEKFSRQNCLGWAERLIKNALDCYGERGRKSYQQIKNYSGKQKTEFSGLKPDSTIIFYEQYNDIYVQTIPPIIEIGKGSSHLDEFYQKTIEIGKGSRNLDEFYQKIQKTFNESSQSQEEITQPTMPDNPDNKASSFSIEEIFGIQEKIIQLPMSALTYLDSNSDNKVYLFGIHASLLLFGLGLVELCKDNQEEGLEERIRMAMKRFTLGAAIASEGTVDEKRGEKTYLQRIFTEQKPNKGQKMPEDFQIRGLYPHRLTQFTAKGKIFAATCRVILLLYNYEKYSSYGPEVAYLLNDLHDAQTIIRSNNPDYSLGQNRYSGHLEQQFKGVKSYLESQKNSGKSGSLEEIRNRIVTDIFKILRGDKV</sequence>
<organism evidence="1 2">
    <name type="scientific">Microcystis flos-aquae Mf_QC_C_20070823_S10D</name>
    <dbReference type="NCBI Taxonomy" id="2486236"/>
    <lineage>
        <taxon>Bacteria</taxon>
        <taxon>Bacillati</taxon>
        <taxon>Cyanobacteriota</taxon>
        <taxon>Cyanophyceae</taxon>
        <taxon>Oscillatoriophycideae</taxon>
        <taxon>Chroococcales</taxon>
        <taxon>Microcystaceae</taxon>
        <taxon>Microcystis</taxon>
    </lineage>
</organism>
<protein>
    <submittedName>
        <fullName evidence="1">HypX (Modular protein)</fullName>
    </submittedName>
</protein>
<dbReference type="Proteomes" id="UP000315868">
    <property type="component" value="Unassembled WGS sequence"/>
</dbReference>
<comment type="caution">
    <text evidence="1">The sequence shown here is derived from an EMBL/GenBank/DDBJ whole genome shotgun (WGS) entry which is preliminary data.</text>
</comment>
<dbReference type="AlphaFoldDB" id="A0A552L3M7"/>
<evidence type="ECO:0000313" key="1">
    <source>
        <dbReference type="EMBL" id="TRV14827.1"/>
    </source>
</evidence>
<name>A0A552L3M7_9CHRO</name>
<proteinExistence type="predicted"/>
<dbReference type="EMBL" id="SFAM01000033">
    <property type="protein sequence ID" value="TRV14827.1"/>
    <property type="molecule type" value="Genomic_DNA"/>
</dbReference>
<evidence type="ECO:0000313" key="2">
    <source>
        <dbReference type="Proteomes" id="UP000315868"/>
    </source>
</evidence>
<reference evidence="1 2" key="1">
    <citation type="submission" date="2019-01" db="EMBL/GenBank/DDBJ databases">
        <title>Coherence of Microcystis species and biogeography revealed through population genomics.</title>
        <authorList>
            <person name="Perez-Carrascal O.M."/>
            <person name="Terrat Y."/>
            <person name="Giani A."/>
            <person name="Fortin N."/>
            <person name="Tromas N."/>
            <person name="Shapiro B.J."/>
        </authorList>
    </citation>
    <scope>NUCLEOTIDE SEQUENCE [LARGE SCALE GENOMIC DNA]</scope>
    <source>
        <strain evidence="1">Mf_QC_C_20070823_S10D</strain>
    </source>
</reference>